<proteinExistence type="predicted"/>
<evidence type="ECO:0000313" key="1">
    <source>
        <dbReference type="EMBL" id="KAF0047545.1"/>
    </source>
</evidence>
<organism evidence="1 2">
    <name type="scientific">Scophthalmus maximus</name>
    <name type="common">Turbot</name>
    <name type="synonym">Psetta maxima</name>
    <dbReference type="NCBI Taxonomy" id="52904"/>
    <lineage>
        <taxon>Eukaryota</taxon>
        <taxon>Metazoa</taxon>
        <taxon>Chordata</taxon>
        <taxon>Craniata</taxon>
        <taxon>Vertebrata</taxon>
        <taxon>Euteleostomi</taxon>
        <taxon>Actinopterygii</taxon>
        <taxon>Neopterygii</taxon>
        <taxon>Teleostei</taxon>
        <taxon>Neoteleostei</taxon>
        <taxon>Acanthomorphata</taxon>
        <taxon>Carangaria</taxon>
        <taxon>Pleuronectiformes</taxon>
        <taxon>Pleuronectoidei</taxon>
        <taxon>Scophthalmidae</taxon>
        <taxon>Scophthalmus</taxon>
    </lineage>
</organism>
<sequence length="188" mass="20584">MGGFLCGDKSSIVIPEASIQSTDLFSVSDRTIESAASFPPLNYGIGISPALETGTVSQKRSDINKSEGLILLIGKWSGCERARGAKAARNCISMATIECGSHRRRLSSAAAPANVTRLHSLRNCFGFYWTYMYHFGRNIVVDQQMTMMTFNVWLSWLDLVAQRHLQLVAVSDRAGEDVAGTGSIFLTR</sequence>
<reference evidence="1 2" key="1">
    <citation type="submission" date="2019-06" db="EMBL/GenBank/DDBJ databases">
        <title>Draft genomes of female and male turbot (Scophthalmus maximus).</title>
        <authorList>
            <person name="Xu H."/>
            <person name="Xu X.-W."/>
            <person name="Shao C."/>
            <person name="Chen S."/>
        </authorList>
    </citation>
    <scope>NUCLEOTIDE SEQUENCE [LARGE SCALE GENOMIC DNA]</scope>
    <source>
        <strain evidence="1">Ysfricsl-2016a</strain>
        <tissue evidence="1">Blood</tissue>
    </source>
</reference>
<evidence type="ECO:0000313" key="2">
    <source>
        <dbReference type="Proteomes" id="UP000438429"/>
    </source>
</evidence>
<name>A0A6A4TQL0_SCOMX</name>
<comment type="caution">
    <text evidence="1">The sequence shown here is derived from an EMBL/GenBank/DDBJ whole genome shotgun (WGS) entry which is preliminary data.</text>
</comment>
<dbReference type="AlphaFoldDB" id="A0A6A4TQL0"/>
<accession>A0A6A4TQL0</accession>
<protein>
    <submittedName>
        <fullName evidence="1">Uncharacterized protein</fullName>
    </submittedName>
</protein>
<gene>
    <name evidence="1" type="ORF">F2P81_001178</name>
</gene>
<dbReference type="Proteomes" id="UP000438429">
    <property type="component" value="Unassembled WGS sequence"/>
</dbReference>
<dbReference type="EMBL" id="VEVO01000001">
    <property type="protein sequence ID" value="KAF0047545.1"/>
    <property type="molecule type" value="Genomic_DNA"/>
</dbReference>